<protein>
    <submittedName>
        <fullName evidence="1">Uncharacterized protein</fullName>
    </submittedName>
</protein>
<evidence type="ECO:0000313" key="2">
    <source>
        <dbReference type="Proteomes" id="UP000799439"/>
    </source>
</evidence>
<dbReference type="EMBL" id="ML996094">
    <property type="protein sequence ID" value="KAF2148043.1"/>
    <property type="molecule type" value="Genomic_DNA"/>
</dbReference>
<reference evidence="1" key="1">
    <citation type="journal article" date="2020" name="Stud. Mycol.">
        <title>101 Dothideomycetes genomes: a test case for predicting lifestyles and emergence of pathogens.</title>
        <authorList>
            <person name="Haridas S."/>
            <person name="Albert R."/>
            <person name="Binder M."/>
            <person name="Bloem J."/>
            <person name="Labutti K."/>
            <person name="Salamov A."/>
            <person name="Andreopoulos B."/>
            <person name="Baker S."/>
            <person name="Barry K."/>
            <person name="Bills G."/>
            <person name="Bluhm B."/>
            <person name="Cannon C."/>
            <person name="Castanera R."/>
            <person name="Culley D."/>
            <person name="Daum C."/>
            <person name="Ezra D."/>
            <person name="Gonzalez J."/>
            <person name="Henrissat B."/>
            <person name="Kuo A."/>
            <person name="Liang C."/>
            <person name="Lipzen A."/>
            <person name="Lutzoni F."/>
            <person name="Magnuson J."/>
            <person name="Mondo S."/>
            <person name="Nolan M."/>
            <person name="Ohm R."/>
            <person name="Pangilinan J."/>
            <person name="Park H.-J."/>
            <person name="Ramirez L."/>
            <person name="Alfaro M."/>
            <person name="Sun H."/>
            <person name="Tritt A."/>
            <person name="Yoshinaga Y."/>
            <person name="Zwiers L.-H."/>
            <person name="Turgeon B."/>
            <person name="Goodwin S."/>
            <person name="Spatafora J."/>
            <person name="Crous P."/>
            <person name="Grigoriev I."/>
        </authorList>
    </citation>
    <scope>NUCLEOTIDE SEQUENCE</scope>
    <source>
        <strain evidence="1">CBS 260.36</strain>
    </source>
</reference>
<keyword evidence="2" id="KW-1185">Reference proteome</keyword>
<organism evidence="1 2">
    <name type="scientific">Myriangium duriaei CBS 260.36</name>
    <dbReference type="NCBI Taxonomy" id="1168546"/>
    <lineage>
        <taxon>Eukaryota</taxon>
        <taxon>Fungi</taxon>
        <taxon>Dikarya</taxon>
        <taxon>Ascomycota</taxon>
        <taxon>Pezizomycotina</taxon>
        <taxon>Dothideomycetes</taxon>
        <taxon>Dothideomycetidae</taxon>
        <taxon>Myriangiales</taxon>
        <taxon>Myriangiaceae</taxon>
        <taxon>Myriangium</taxon>
    </lineage>
</organism>
<proteinExistence type="predicted"/>
<dbReference type="Proteomes" id="UP000799439">
    <property type="component" value="Unassembled WGS sequence"/>
</dbReference>
<accession>A0A9P4IQ50</accession>
<sequence length="203" mass="23378">MIFLSQAGCKHCHTTEQSSCRDYGFVNTKSKHLSQFNIITVGSRLEALSKLQPPNSLCRNIIFPASVMTRSRHRGSVRLSEDHTFLDWLISRSHPAGRRMRYFFSLQPTTSYTARATVYLLLALGFRPVRTSSVLSIIYFPDSALADTHIEIDSTIACLWHRGRASVRYRVRDSPRDRYELVAALLHIQRCGMIRIRRHRGNR</sequence>
<name>A0A9P4IQ50_9PEZI</name>
<gene>
    <name evidence="1" type="ORF">K461DRAFT_67808</name>
</gene>
<dbReference type="AlphaFoldDB" id="A0A9P4IQ50"/>
<evidence type="ECO:0000313" key="1">
    <source>
        <dbReference type="EMBL" id="KAF2148043.1"/>
    </source>
</evidence>
<comment type="caution">
    <text evidence="1">The sequence shown here is derived from an EMBL/GenBank/DDBJ whole genome shotgun (WGS) entry which is preliminary data.</text>
</comment>